<dbReference type="Proteomes" id="UP000674143">
    <property type="component" value="Unassembled WGS sequence"/>
</dbReference>
<comment type="caution">
    <text evidence="1">The sequence shown here is derived from an EMBL/GenBank/DDBJ whole genome shotgun (WGS) entry which is preliminary data.</text>
</comment>
<dbReference type="Gene3D" id="3.80.10.10">
    <property type="entry name" value="Ribonuclease Inhibitor"/>
    <property type="match status" value="1"/>
</dbReference>
<name>A0A836H9A4_9TRYP</name>
<dbReference type="EMBL" id="JAFHLR010000002">
    <property type="protein sequence ID" value="KAG5488219.1"/>
    <property type="molecule type" value="Genomic_DNA"/>
</dbReference>
<evidence type="ECO:0000313" key="1">
    <source>
        <dbReference type="EMBL" id="KAG5488219.1"/>
    </source>
</evidence>
<sequence>MTVIPASVERWRTPAVAGWPGRTSPPVLSLRPPPAASCEARWASPPSAWVQKSRTPLAPCSLARLHSKLRYVDVSGCKALVDGSAIGSLEQLEYLHAPFTGIRDVRWARRCRMLKVLDLANSPCCVGAAKAALEAELPQCLSELELLSSRLVDELQPRSP</sequence>
<accession>A0A836H9A4</accession>
<dbReference type="AlphaFoldDB" id="A0A836H9A4"/>
<dbReference type="KEGG" id="loi:92364003"/>
<keyword evidence="2" id="KW-1185">Reference proteome</keyword>
<organism evidence="1 2">
    <name type="scientific">Leishmania orientalis</name>
    <dbReference type="NCBI Taxonomy" id="2249476"/>
    <lineage>
        <taxon>Eukaryota</taxon>
        <taxon>Discoba</taxon>
        <taxon>Euglenozoa</taxon>
        <taxon>Kinetoplastea</taxon>
        <taxon>Metakinetoplastina</taxon>
        <taxon>Trypanosomatida</taxon>
        <taxon>Trypanosomatidae</taxon>
        <taxon>Leishmaniinae</taxon>
        <taxon>Leishmania</taxon>
    </lineage>
</organism>
<protein>
    <recommendedName>
        <fullName evidence="3">Leucine-rich repeat protein (LRRP)</fullName>
    </recommendedName>
</protein>
<gene>
    <name evidence="1" type="ORF">LSCM4_08199</name>
</gene>
<reference evidence="2" key="1">
    <citation type="journal article" date="2021" name="Microbiol. Resour. Announc.">
        <title>LGAAP: Leishmaniinae Genome Assembly and Annotation Pipeline.</title>
        <authorList>
            <person name="Almutairi H."/>
            <person name="Urbaniak M.D."/>
            <person name="Bates M.D."/>
            <person name="Jariyapan N."/>
            <person name="Kwakye-Nuako G."/>
            <person name="Thomaz-Soccol V."/>
            <person name="Al-Salem W.S."/>
            <person name="Dillon R.J."/>
            <person name="Bates P.A."/>
            <person name="Gatherer D."/>
        </authorList>
    </citation>
    <scope>NUCLEOTIDE SEQUENCE [LARGE SCALE GENOMIC DNA]</scope>
</reference>
<evidence type="ECO:0000313" key="2">
    <source>
        <dbReference type="Proteomes" id="UP000674143"/>
    </source>
</evidence>
<reference evidence="2" key="2">
    <citation type="journal article" date="2021" name="Sci. Data">
        <title>Chromosome-scale genome sequencing, assembly and annotation of six genomes from subfamily Leishmaniinae.</title>
        <authorList>
            <person name="Almutairi H."/>
            <person name="Urbaniak M.D."/>
            <person name="Bates M.D."/>
            <person name="Jariyapan N."/>
            <person name="Kwakye-Nuako G."/>
            <person name="Thomaz Soccol V."/>
            <person name="Al-Salem W.S."/>
            <person name="Dillon R.J."/>
            <person name="Bates P.A."/>
            <person name="Gatherer D."/>
        </authorList>
    </citation>
    <scope>NUCLEOTIDE SEQUENCE [LARGE SCALE GENOMIC DNA]</scope>
</reference>
<proteinExistence type="predicted"/>
<dbReference type="SUPFAM" id="SSF52047">
    <property type="entry name" value="RNI-like"/>
    <property type="match status" value="1"/>
</dbReference>
<dbReference type="GeneID" id="92364003"/>
<dbReference type="InterPro" id="IPR032675">
    <property type="entry name" value="LRR_dom_sf"/>
</dbReference>
<evidence type="ECO:0008006" key="3">
    <source>
        <dbReference type="Google" id="ProtNLM"/>
    </source>
</evidence>
<dbReference type="RefSeq" id="XP_067066267.1">
    <property type="nucleotide sequence ID" value="XM_067210069.1"/>
</dbReference>